<name>A0A5K7NJT6_9CAUD</name>
<dbReference type="EMBL" id="MK061416">
    <property type="protein sequence ID" value="AZF88229.1"/>
    <property type="molecule type" value="Genomic_DNA"/>
</dbReference>
<dbReference type="KEGG" id="vg:80020177"/>
<reference evidence="1 2" key="1">
    <citation type="submission" date="2018-10" db="EMBL/GenBank/DDBJ databases">
        <authorList>
            <person name="Smith K."/>
            <person name="Ring A."/>
            <person name="Cross T."/>
            <person name="Beshay M."/>
            <person name="Miah F."/>
            <person name="Nowoslaski J."/>
            <person name="Mia S."/>
            <person name="Micha L."/>
            <person name="Baxter C."/>
            <person name="Ahmad Z."/>
            <person name="Sunnen C.N."/>
            <person name="Janetopoulos C."/>
            <person name="Garlena R.A."/>
            <person name="Russell D.A."/>
            <person name="Pope W.H."/>
            <person name="Jacobs-Sera D."/>
            <person name="Hatfull G.F."/>
        </authorList>
    </citation>
    <scope>NUCLEOTIDE SEQUENCE [LARGE SCALE GENOMIC DNA]</scope>
</reference>
<accession>A0A5K7NJT6</accession>
<proteinExistence type="predicted"/>
<organism evidence="1 2">
    <name type="scientific">Rothia phage Spartoi</name>
    <dbReference type="NCBI Taxonomy" id="2483661"/>
    <lineage>
        <taxon>Viruses</taxon>
        <taxon>Duplodnaviria</taxon>
        <taxon>Heunggongvirae</taxon>
        <taxon>Uroviricota</taxon>
        <taxon>Caudoviricetes</taxon>
        <taxon>Spartoivirus</taxon>
        <taxon>Spartoivirus spartoi</taxon>
    </lineage>
</organism>
<evidence type="ECO:0000313" key="2">
    <source>
        <dbReference type="Proteomes" id="UP000325457"/>
    </source>
</evidence>
<dbReference type="RefSeq" id="YP_010755522.1">
    <property type="nucleotide sequence ID" value="NC_073471.1"/>
</dbReference>
<evidence type="ECO:0000313" key="1">
    <source>
        <dbReference type="EMBL" id="AZF88229.1"/>
    </source>
</evidence>
<gene>
    <name evidence="1" type="primary">46</name>
    <name evidence="1" type="ORF">SEA_SPARTOI_46</name>
</gene>
<protein>
    <submittedName>
        <fullName evidence="1">Uncharacterized protein</fullName>
    </submittedName>
</protein>
<sequence length="191" mass="21776">MIGDVCSKCGGDHRKWTQGCESCRVRWVARLKRKTITKEEFLAAKPPRKPLPAQLRPEPRPEYPDELKGFFEARRKRIEAGKRIYLKFSKSAREKALLSAFTQKKDVVRGTNGEPANAMMSLSCKHCVWEKTIFPSYHGSMAKARKEIQNLQQEAKEHWENTHAQEWAIEELTAKAAKAEKAAKAKEPVAA</sequence>
<dbReference type="GeneID" id="80020177"/>
<dbReference type="Proteomes" id="UP000325457">
    <property type="component" value="Segment"/>
</dbReference>
<keyword evidence="2" id="KW-1185">Reference proteome</keyword>